<feature type="compositionally biased region" description="Low complexity" evidence="1">
    <location>
        <begin position="216"/>
        <end position="229"/>
    </location>
</feature>
<name>A0A1U7LTG9_NEOID</name>
<sequence length="313" mass="32601">MQFTQVAQIFSALLLVSNAAPSQFSGQVKLAKRVPLGLGLELDLVGGSPESWDGECEECQKAIRQDDNEDYEESSGANIPSVTPPAYLLPPAYVPSLDISQEECSESSTTQSPSVPTTVLYSSSTPSLVVLFYSSSTVPTTAPSPSSTPSSIIPVFSSSAEHSETASSSKPTTTIPTSSSTSSLRVLVSTPTLIAPVFSSSIKQAETASSSQQGATVPTSSSTPSLVPVPSISKELTPTESYPANTITFPSLTSTSSLITPPISISEKCSETEFVPLMTPVTTLPANINSTPPCAVFTVTTTVTVRTCPTALY</sequence>
<protein>
    <submittedName>
        <fullName evidence="3">Uncharacterized protein</fullName>
    </submittedName>
</protein>
<keyword evidence="4" id="KW-1185">Reference proteome</keyword>
<feature type="region of interest" description="Disordered" evidence="1">
    <location>
        <begin position="163"/>
        <end position="182"/>
    </location>
</feature>
<evidence type="ECO:0000256" key="1">
    <source>
        <dbReference type="SAM" id="MobiDB-lite"/>
    </source>
</evidence>
<evidence type="ECO:0000313" key="3">
    <source>
        <dbReference type="EMBL" id="OLL25908.1"/>
    </source>
</evidence>
<evidence type="ECO:0000256" key="2">
    <source>
        <dbReference type="SAM" id="SignalP"/>
    </source>
</evidence>
<feature type="chain" id="PRO_5012437110" evidence="2">
    <location>
        <begin position="20"/>
        <end position="313"/>
    </location>
</feature>
<evidence type="ECO:0000313" key="4">
    <source>
        <dbReference type="Proteomes" id="UP000186594"/>
    </source>
</evidence>
<feature type="region of interest" description="Disordered" evidence="1">
    <location>
        <begin position="100"/>
        <end position="119"/>
    </location>
</feature>
<organism evidence="3 4">
    <name type="scientific">Neolecta irregularis (strain DAH-3)</name>
    <dbReference type="NCBI Taxonomy" id="1198029"/>
    <lineage>
        <taxon>Eukaryota</taxon>
        <taxon>Fungi</taxon>
        <taxon>Dikarya</taxon>
        <taxon>Ascomycota</taxon>
        <taxon>Taphrinomycotina</taxon>
        <taxon>Neolectales</taxon>
        <taxon>Neolectaceae</taxon>
        <taxon>Neolecta</taxon>
    </lineage>
</organism>
<dbReference type="Proteomes" id="UP000186594">
    <property type="component" value="Unassembled WGS sequence"/>
</dbReference>
<keyword evidence="2" id="KW-0732">Signal</keyword>
<feature type="compositionally biased region" description="Low complexity" evidence="1">
    <location>
        <begin position="106"/>
        <end position="119"/>
    </location>
</feature>
<comment type="caution">
    <text evidence="3">The sequence shown here is derived from an EMBL/GenBank/DDBJ whole genome shotgun (WGS) entry which is preliminary data.</text>
</comment>
<dbReference type="AlphaFoldDB" id="A0A1U7LTG9"/>
<accession>A0A1U7LTG9</accession>
<proteinExistence type="predicted"/>
<reference evidence="3 4" key="1">
    <citation type="submission" date="2016-04" db="EMBL/GenBank/DDBJ databases">
        <title>Evolutionary innovation and constraint leading to complex multicellularity in the Ascomycota.</title>
        <authorList>
            <person name="Cisse O."/>
            <person name="Nguyen A."/>
            <person name="Hewitt D.A."/>
            <person name="Jedd G."/>
            <person name="Stajich J.E."/>
        </authorList>
    </citation>
    <scope>NUCLEOTIDE SEQUENCE [LARGE SCALE GENOMIC DNA]</scope>
    <source>
        <strain evidence="3 4">DAH-3</strain>
    </source>
</reference>
<dbReference type="EMBL" id="LXFE01000287">
    <property type="protein sequence ID" value="OLL25908.1"/>
    <property type="molecule type" value="Genomic_DNA"/>
</dbReference>
<gene>
    <name evidence="3" type="ORF">NEOLI_002026</name>
</gene>
<feature type="signal peptide" evidence="2">
    <location>
        <begin position="1"/>
        <end position="19"/>
    </location>
</feature>
<feature type="region of interest" description="Disordered" evidence="1">
    <location>
        <begin position="208"/>
        <end position="229"/>
    </location>
</feature>